<feature type="domain" description="ACT" evidence="9">
    <location>
        <begin position="11"/>
        <end position="85"/>
    </location>
</feature>
<dbReference type="Pfam" id="PF22629">
    <property type="entry name" value="ACT_AHAS_ss"/>
    <property type="match status" value="1"/>
</dbReference>
<proteinExistence type="inferred from homology"/>
<dbReference type="InterPro" id="IPR045865">
    <property type="entry name" value="ACT-like_dom_sf"/>
</dbReference>
<dbReference type="NCBIfam" id="TIGR00119">
    <property type="entry name" value="acolac_sm"/>
    <property type="match status" value="1"/>
</dbReference>
<evidence type="ECO:0000256" key="2">
    <source>
        <dbReference type="ARBA" id="ARBA00005025"/>
    </source>
</evidence>
<dbReference type="CDD" id="cd04878">
    <property type="entry name" value="ACT_AHAS"/>
    <property type="match status" value="1"/>
</dbReference>
<protein>
    <recommendedName>
        <fullName evidence="8">Acetolactate synthase small subunit</fullName>
        <shortName evidence="8">AHAS</shortName>
        <shortName evidence="8">ALS</shortName>
        <ecNumber evidence="8">2.2.1.6</ecNumber>
    </recommendedName>
    <alternativeName>
        <fullName evidence="8">Acetohydroxy-acid synthase small subunit</fullName>
    </alternativeName>
</protein>
<reference evidence="10 11" key="1">
    <citation type="journal article" date="2020" name="Cell Host Microbe">
        <title>Functional and Genomic Variation between Human-Derived Isolates of Lachnospiraceae Reveals Inter- and Intra-Species Diversity.</title>
        <authorList>
            <person name="Sorbara M.T."/>
            <person name="Littmann E.R."/>
            <person name="Fontana E."/>
            <person name="Moody T.U."/>
            <person name="Kohout C.E."/>
            <person name="Gjonbalaj M."/>
            <person name="Eaton V."/>
            <person name="Seok R."/>
            <person name="Leiner I.M."/>
            <person name="Pamer E.G."/>
        </authorList>
    </citation>
    <scope>NUCLEOTIDE SEQUENCE [LARGE SCALE GENOMIC DNA]</scope>
    <source>
        <strain evidence="10 11">MSK.14.57</strain>
    </source>
</reference>
<comment type="similarity">
    <text evidence="3 8">Belongs to the acetolactate synthase small subunit family.</text>
</comment>
<evidence type="ECO:0000313" key="11">
    <source>
        <dbReference type="Proteomes" id="UP001644750"/>
    </source>
</evidence>
<dbReference type="SUPFAM" id="SSF55021">
    <property type="entry name" value="ACT-like"/>
    <property type="match status" value="2"/>
</dbReference>
<dbReference type="EC" id="2.2.1.6" evidence="8"/>
<evidence type="ECO:0000256" key="1">
    <source>
        <dbReference type="ARBA" id="ARBA00004974"/>
    </source>
</evidence>
<evidence type="ECO:0000256" key="4">
    <source>
        <dbReference type="ARBA" id="ARBA00011744"/>
    </source>
</evidence>
<dbReference type="PROSITE" id="PS51671">
    <property type="entry name" value="ACT"/>
    <property type="match status" value="1"/>
</dbReference>
<dbReference type="InterPro" id="IPR054480">
    <property type="entry name" value="AHAS_small-like_ACT"/>
</dbReference>
<comment type="pathway">
    <text evidence="2 8">Amino-acid biosynthesis; L-valine biosynthesis; L-valine from pyruvate: step 1/4.</text>
</comment>
<evidence type="ECO:0000256" key="3">
    <source>
        <dbReference type="ARBA" id="ARBA00006341"/>
    </source>
</evidence>
<dbReference type="PANTHER" id="PTHR30239:SF0">
    <property type="entry name" value="ACETOLACTATE SYNTHASE SMALL SUBUNIT 1, CHLOROPLASTIC"/>
    <property type="match status" value="1"/>
</dbReference>
<evidence type="ECO:0000256" key="6">
    <source>
        <dbReference type="ARBA" id="ARBA00023304"/>
    </source>
</evidence>
<dbReference type="InterPro" id="IPR002912">
    <property type="entry name" value="ACT_dom"/>
</dbReference>
<dbReference type="PANTHER" id="PTHR30239">
    <property type="entry name" value="ACETOLACTATE SYNTHASE SMALL SUBUNIT"/>
    <property type="match status" value="1"/>
</dbReference>
<dbReference type="Proteomes" id="UP001644750">
    <property type="component" value="Unassembled WGS sequence"/>
</dbReference>
<comment type="pathway">
    <text evidence="1 8">Amino-acid biosynthesis; L-isoleucine biosynthesis; L-isoleucine from 2-oxobutanoate: step 1/4.</text>
</comment>
<dbReference type="InterPro" id="IPR039557">
    <property type="entry name" value="AHAS_ACT"/>
</dbReference>
<dbReference type="InterPro" id="IPR019455">
    <property type="entry name" value="Acetolactate_synth_ssu_C"/>
</dbReference>
<evidence type="ECO:0000259" key="9">
    <source>
        <dbReference type="PROSITE" id="PS51671"/>
    </source>
</evidence>
<comment type="caution">
    <text evidence="10">The sequence shown here is derived from an EMBL/GenBank/DDBJ whole genome shotgun (WGS) entry which is preliminary data.</text>
</comment>
<evidence type="ECO:0000256" key="7">
    <source>
        <dbReference type="ARBA" id="ARBA00048670"/>
    </source>
</evidence>
<dbReference type="NCBIfam" id="NF008864">
    <property type="entry name" value="PRK11895.1"/>
    <property type="match status" value="1"/>
</dbReference>
<evidence type="ECO:0000313" key="10">
    <source>
        <dbReference type="EMBL" id="NSJ78253.1"/>
    </source>
</evidence>
<sequence length="171" mass="19770">MKMDNQMERRWLSLFVENRAGVLARISGLFSGKAYNIHSLTVGETEDPTMSRMTICIDADEKTFEQVKKQLNRSVEVIKVIDYTDTSIRTKEIMFIKVKSLTEKQMAEIFQMAEVFRFLIKDMGKDSLLIEAIRTETKNDSILKVFKERYTNIEVVRGGPVAIDCISMQDR</sequence>
<keyword evidence="8 10" id="KW-0808">Transferase</keyword>
<dbReference type="Gene3D" id="3.30.70.1150">
    <property type="entry name" value="ACT-like. Chain A, domain 2"/>
    <property type="match status" value="1"/>
</dbReference>
<comment type="function">
    <text evidence="8">Catalyzes the conversion of 2 pyruvate molecules into acetolactate in the first common step of the biosynthetic pathway of the branched-amino acids such as leucine, isoleucine, and valine.</text>
</comment>
<accession>A0ABX2HVJ0</accession>
<gene>
    <name evidence="10" type="primary">ilvN</name>
    <name evidence="10" type="ORF">G5A72_01310</name>
</gene>
<dbReference type="InterPro" id="IPR004789">
    <property type="entry name" value="Acetalactate_synth_ssu"/>
</dbReference>
<organism evidence="10 11">
    <name type="scientific">Anaerostipes hadrus</name>
    <dbReference type="NCBI Taxonomy" id="649756"/>
    <lineage>
        <taxon>Bacteria</taxon>
        <taxon>Bacillati</taxon>
        <taxon>Bacillota</taxon>
        <taxon>Clostridia</taxon>
        <taxon>Lachnospirales</taxon>
        <taxon>Lachnospiraceae</taxon>
        <taxon>Anaerostipes</taxon>
    </lineage>
</organism>
<keyword evidence="6 8" id="KW-0100">Branched-chain amino acid biosynthesis</keyword>
<evidence type="ECO:0000256" key="8">
    <source>
        <dbReference type="RuleBase" id="RU368092"/>
    </source>
</evidence>
<keyword evidence="11" id="KW-1185">Reference proteome</keyword>
<dbReference type="EMBL" id="JAAITB010000002">
    <property type="protein sequence ID" value="NSJ78253.1"/>
    <property type="molecule type" value="Genomic_DNA"/>
</dbReference>
<dbReference type="InterPro" id="IPR027271">
    <property type="entry name" value="Acetolactate_synth/TF_NikR_C"/>
</dbReference>
<dbReference type="GO" id="GO:0003984">
    <property type="term" value="F:acetolactate synthase activity"/>
    <property type="evidence" value="ECO:0007669"/>
    <property type="project" value="UniProtKB-EC"/>
</dbReference>
<dbReference type="Pfam" id="PF10369">
    <property type="entry name" value="ALS_ss_C"/>
    <property type="match status" value="1"/>
</dbReference>
<comment type="subunit">
    <text evidence="4 8">Dimer of large and small chains.</text>
</comment>
<dbReference type="Gene3D" id="3.30.70.260">
    <property type="match status" value="1"/>
</dbReference>
<evidence type="ECO:0000256" key="5">
    <source>
        <dbReference type="ARBA" id="ARBA00022605"/>
    </source>
</evidence>
<comment type="catalytic activity">
    <reaction evidence="7 8">
        <text>2 pyruvate + H(+) = (2S)-2-acetolactate + CO2</text>
        <dbReference type="Rhea" id="RHEA:25249"/>
        <dbReference type="ChEBI" id="CHEBI:15361"/>
        <dbReference type="ChEBI" id="CHEBI:15378"/>
        <dbReference type="ChEBI" id="CHEBI:16526"/>
        <dbReference type="ChEBI" id="CHEBI:58476"/>
        <dbReference type="EC" id="2.2.1.6"/>
    </reaction>
</comment>
<keyword evidence="5 8" id="KW-0028">Amino-acid biosynthesis</keyword>
<name>A0ABX2HVJ0_ANAHA</name>